<keyword evidence="6 8" id="KW-1133">Transmembrane helix</keyword>
<comment type="similarity">
    <text evidence="2">Belongs to the autoinducer-2 exporter (AI-2E) (TC 2.A.86) family.</text>
</comment>
<dbReference type="PANTHER" id="PTHR21716">
    <property type="entry name" value="TRANSMEMBRANE PROTEIN"/>
    <property type="match status" value="1"/>
</dbReference>
<evidence type="ECO:0000256" key="5">
    <source>
        <dbReference type="ARBA" id="ARBA00022692"/>
    </source>
</evidence>
<keyword evidence="5 8" id="KW-0812">Transmembrane</keyword>
<keyword evidence="11" id="KW-1185">Reference proteome</keyword>
<dbReference type="Proteomes" id="UP000187313">
    <property type="component" value="Unassembled WGS sequence"/>
</dbReference>
<evidence type="ECO:0000256" key="1">
    <source>
        <dbReference type="ARBA" id="ARBA00004651"/>
    </source>
</evidence>
<feature type="transmembrane region" description="Helical" evidence="8">
    <location>
        <begin position="248"/>
        <end position="274"/>
    </location>
</feature>
<feature type="transmembrane region" description="Helical" evidence="8">
    <location>
        <begin position="67"/>
        <end position="92"/>
    </location>
</feature>
<comment type="subcellular location">
    <subcellularLocation>
        <location evidence="1">Cell membrane</location>
        <topology evidence="1">Multi-pass membrane protein</topology>
    </subcellularLocation>
</comment>
<protein>
    <submittedName>
        <fullName evidence="10">AI-2E family transporter</fullName>
    </submittedName>
</protein>
<gene>
    <name evidence="9" type="ORF">BSK51_12165</name>
    <name evidence="10" type="ORF">BSK65_18045</name>
</gene>
<dbReference type="InterPro" id="IPR002549">
    <property type="entry name" value="AI-2E-like"/>
</dbReference>
<name>A0A1R0ZE08_9BACL</name>
<accession>A0A1R0ZE08</accession>
<feature type="transmembrane region" description="Helical" evidence="8">
    <location>
        <begin position="7"/>
        <end position="24"/>
    </location>
</feature>
<dbReference type="OrthoDB" id="9793390at2"/>
<evidence type="ECO:0000256" key="8">
    <source>
        <dbReference type="SAM" id="Phobius"/>
    </source>
</evidence>
<dbReference type="EMBL" id="MPTD01000007">
    <property type="protein sequence ID" value="OMD52126.1"/>
    <property type="molecule type" value="Genomic_DNA"/>
</dbReference>
<dbReference type="AlphaFoldDB" id="A0A1R0ZE08"/>
<dbReference type="Pfam" id="PF01594">
    <property type="entry name" value="AI-2E_transport"/>
    <property type="match status" value="1"/>
</dbReference>
<organism evidence="10 12">
    <name type="scientific">Paenibacillus odorifer</name>
    <dbReference type="NCBI Taxonomy" id="189426"/>
    <lineage>
        <taxon>Bacteria</taxon>
        <taxon>Bacillati</taxon>
        <taxon>Bacillota</taxon>
        <taxon>Bacilli</taxon>
        <taxon>Bacillales</taxon>
        <taxon>Paenibacillaceae</taxon>
        <taxon>Paenibacillus</taxon>
    </lineage>
</organism>
<feature type="transmembrane region" description="Helical" evidence="8">
    <location>
        <begin position="315"/>
        <end position="340"/>
    </location>
</feature>
<evidence type="ECO:0000313" key="9">
    <source>
        <dbReference type="EMBL" id="OMD52126.1"/>
    </source>
</evidence>
<evidence type="ECO:0000313" key="11">
    <source>
        <dbReference type="Proteomes" id="UP000187313"/>
    </source>
</evidence>
<sequence length="369" mass="41046">MAKLNTFIRVCIAILLVLGIVFLGSQVNFIFSPILSLFNVIIVPLMLAGFFYYLLRPLINTLERYKLNRSVAIIIVYVVIALLLFGFSIGVWPSLRTQLINFVDNMPNLIAAVNQQLLRLEDSGFLASIIPADMDLASQLTEYLNKGFNLISNYVTGLFSFVSNFAIILFTFPIMLFYMLKEGGKFGRKIVSFFPKKYRGEGTTMMSEIDSALSGFIVGRVLVNLALGVLMYIGFLIIGLQYALLLTVIAVVMNFVPFIGAILSSIPIFIIGFIQSPSIAVWSIIIVLVAQQIQDNLIAPYIFGKKLDIHPLTTIILVLVGGDIGGIIAILLIIPLYMIVKILLTKVYNLFVKNHRAESEVEVEVEESL</sequence>
<dbReference type="Proteomes" id="UP000187425">
    <property type="component" value="Unassembled WGS sequence"/>
</dbReference>
<evidence type="ECO:0000256" key="2">
    <source>
        <dbReference type="ARBA" id="ARBA00009773"/>
    </source>
</evidence>
<dbReference type="GO" id="GO:0055085">
    <property type="term" value="P:transmembrane transport"/>
    <property type="evidence" value="ECO:0007669"/>
    <property type="project" value="TreeGrafter"/>
</dbReference>
<dbReference type="EMBL" id="MPTW01000010">
    <property type="protein sequence ID" value="OME68026.1"/>
    <property type="molecule type" value="Genomic_DNA"/>
</dbReference>
<evidence type="ECO:0000313" key="10">
    <source>
        <dbReference type="EMBL" id="OME68026.1"/>
    </source>
</evidence>
<evidence type="ECO:0000256" key="3">
    <source>
        <dbReference type="ARBA" id="ARBA00022448"/>
    </source>
</evidence>
<dbReference type="RefSeq" id="WP_042189487.1">
    <property type="nucleotide sequence ID" value="NZ_MPTD01000007.1"/>
</dbReference>
<feature type="transmembrane region" description="Helical" evidence="8">
    <location>
        <begin position="30"/>
        <end position="55"/>
    </location>
</feature>
<feature type="transmembrane region" description="Helical" evidence="8">
    <location>
        <begin position="158"/>
        <end position="180"/>
    </location>
</feature>
<feature type="transmembrane region" description="Helical" evidence="8">
    <location>
        <begin position="221"/>
        <end position="242"/>
    </location>
</feature>
<keyword evidence="3" id="KW-0813">Transport</keyword>
<evidence type="ECO:0000256" key="7">
    <source>
        <dbReference type="ARBA" id="ARBA00023136"/>
    </source>
</evidence>
<comment type="caution">
    <text evidence="10">The sequence shown here is derived from an EMBL/GenBank/DDBJ whole genome shotgun (WGS) entry which is preliminary data.</text>
</comment>
<reference evidence="10 12" key="1">
    <citation type="submission" date="2016-11" db="EMBL/GenBank/DDBJ databases">
        <title>Paenibacillus species isolates.</title>
        <authorList>
            <person name="Beno S.M."/>
        </authorList>
    </citation>
    <scope>NUCLEOTIDE SEQUENCE [LARGE SCALE GENOMIC DNA]</scope>
    <source>
        <strain evidence="10 12">FSL H7-0443</strain>
        <strain evidence="9 11">FSL R5-0923</strain>
    </source>
</reference>
<proteinExistence type="inferred from homology"/>
<dbReference type="PANTHER" id="PTHR21716:SF53">
    <property type="entry name" value="PERMEASE PERM-RELATED"/>
    <property type="match status" value="1"/>
</dbReference>
<dbReference type="GO" id="GO:0005886">
    <property type="term" value="C:plasma membrane"/>
    <property type="evidence" value="ECO:0007669"/>
    <property type="project" value="UniProtKB-SubCell"/>
</dbReference>
<evidence type="ECO:0000313" key="12">
    <source>
        <dbReference type="Proteomes" id="UP000187425"/>
    </source>
</evidence>
<evidence type="ECO:0000256" key="4">
    <source>
        <dbReference type="ARBA" id="ARBA00022475"/>
    </source>
</evidence>
<keyword evidence="7 8" id="KW-0472">Membrane</keyword>
<keyword evidence="4" id="KW-1003">Cell membrane</keyword>
<evidence type="ECO:0000256" key="6">
    <source>
        <dbReference type="ARBA" id="ARBA00022989"/>
    </source>
</evidence>